<comment type="caution">
    <text evidence="2">The sequence shown here is derived from an EMBL/GenBank/DDBJ whole genome shotgun (WGS) entry which is preliminary data.</text>
</comment>
<organism evidence="2 3">
    <name type="scientific">Thalassiosira oceanica</name>
    <name type="common">Marine diatom</name>
    <dbReference type="NCBI Taxonomy" id="159749"/>
    <lineage>
        <taxon>Eukaryota</taxon>
        <taxon>Sar</taxon>
        <taxon>Stramenopiles</taxon>
        <taxon>Ochrophyta</taxon>
        <taxon>Bacillariophyta</taxon>
        <taxon>Coscinodiscophyceae</taxon>
        <taxon>Thalassiosirophycidae</taxon>
        <taxon>Thalassiosirales</taxon>
        <taxon>Thalassiosiraceae</taxon>
        <taxon>Thalassiosira</taxon>
    </lineage>
</organism>
<name>K0TMF1_THAOC</name>
<evidence type="ECO:0000313" key="3">
    <source>
        <dbReference type="Proteomes" id="UP000266841"/>
    </source>
</evidence>
<gene>
    <name evidence="2" type="ORF">THAOC_05799</name>
</gene>
<dbReference type="Proteomes" id="UP000266841">
    <property type="component" value="Unassembled WGS sequence"/>
</dbReference>
<feature type="region of interest" description="Disordered" evidence="1">
    <location>
        <begin position="109"/>
        <end position="155"/>
    </location>
</feature>
<accession>K0TMF1</accession>
<feature type="compositionally biased region" description="Basic and acidic residues" evidence="1">
    <location>
        <begin position="126"/>
        <end position="141"/>
    </location>
</feature>
<keyword evidence="3" id="KW-1185">Reference proteome</keyword>
<dbReference type="AlphaFoldDB" id="K0TMF1"/>
<proteinExistence type="predicted"/>
<dbReference type="EMBL" id="AGNL01005521">
    <property type="protein sequence ID" value="EJK72647.1"/>
    <property type="molecule type" value="Genomic_DNA"/>
</dbReference>
<reference evidence="2 3" key="1">
    <citation type="journal article" date="2012" name="Genome Biol.">
        <title>Genome and low-iron response of an oceanic diatom adapted to chronic iron limitation.</title>
        <authorList>
            <person name="Lommer M."/>
            <person name="Specht M."/>
            <person name="Roy A.S."/>
            <person name="Kraemer L."/>
            <person name="Andreson R."/>
            <person name="Gutowska M.A."/>
            <person name="Wolf J."/>
            <person name="Bergner S.V."/>
            <person name="Schilhabel M.B."/>
            <person name="Klostermeier U.C."/>
            <person name="Beiko R.G."/>
            <person name="Rosenstiel P."/>
            <person name="Hippler M."/>
            <person name="Laroche J."/>
        </authorList>
    </citation>
    <scope>NUCLEOTIDE SEQUENCE [LARGE SCALE GENOMIC DNA]</scope>
    <source>
        <strain evidence="2 3">CCMP1005</strain>
    </source>
</reference>
<evidence type="ECO:0000313" key="2">
    <source>
        <dbReference type="EMBL" id="EJK72647.1"/>
    </source>
</evidence>
<feature type="compositionally biased region" description="Basic residues" evidence="1">
    <location>
        <begin position="116"/>
        <end position="125"/>
    </location>
</feature>
<sequence>MEGNINSMTVAGIDYRLLDSLYAPSTLRDPSAHRPPDARLAPARGISNTIEWSAIVRPRHCGPEGRSSAKHAGVVFELSSATRRLLKDDMLPTSTASLGRAVRIVRGHVVRPSDRSHRRSDRHWRRSSDMEPRRRPSELAEHPPSTRGCTGKCPTLPRPSLILGGGEDASSIAVIPWSAARQASPVGAQKILVV</sequence>
<evidence type="ECO:0000256" key="1">
    <source>
        <dbReference type="SAM" id="MobiDB-lite"/>
    </source>
</evidence>
<protein>
    <submittedName>
        <fullName evidence="2">Uncharacterized protein</fullName>
    </submittedName>
</protein>